<dbReference type="InterPro" id="IPR025662">
    <property type="entry name" value="Sigma_54_int_dom_ATP-bd_1"/>
</dbReference>
<dbReference type="SUPFAM" id="SSF46689">
    <property type="entry name" value="Homeodomain-like"/>
    <property type="match status" value="1"/>
</dbReference>
<organism evidence="7 8">
    <name type="scientific">Shewanella gelidii</name>
    <dbReference type="NCBI Taxonomy" id="1642821"/>
    <lineage>
        <taxon>Bacteria</taxon>
        <taxon>Pseudomonadati</taxon>
        <taxon>Pseudomonadota</taxon>
        <taxon>Gammaproteobacteria</taxon>
        <taxon>Alteromonadales</taxon>
        <taxon>Shewanellaceae</taxon>
        <taxon>Shewanella</taxon>
    </lineage>
</organism>
<evidence type="ECO:0000256" key="5">
    <source>
        <dbReference type="ARBA" id="ARBA00023163"/>
    </source>
</evidence>
<dbReference type="GO" id="GO:0006355">
    <property type="term" value="P:regulation of DNA-templated transcription"/>
    <property type="evidence" value="ECO:0007669"/>
    <property type="project" value="InterPro"/>
</dbReference>
<evidence type="ECO:0000256" key="1">
    <source>
        <dbReference type="ARBA" id="ARBA00022741"/>
    </source>
</evidence>
<feature type="domain" description="Sigma-54 factor interaction" evidence="6">
    <location>
        <begin position="294"/>
        <end position="519"/>
    </location>
</feature>
<dbReference type="SUPFAM" id="SSF52540">
    <property type="entry name" value="P-loop containing nucleoside triphosphate hydrolases"/>
    <property type="match status" value="1"/>
</dbReference>
<keyword evidence="5" id="KW-0804">Transcription</keyword>
<dbReference type="Pfam" id="PF25601">
    <property type="entry name" value="AAA_lid_14"/>
    <property type="match status" value="1"/>
</dbReference>
<dbReference type="PROSITE" id="PS50045">
    <property type="entry name" value="SIGMA54_INTERACT_4"/>
    <property type="match status" value="1"/>
</dbReference>
<evidence type="ECO:0000313" key="7">
    <source>
        <dbReference type="EMBL" id="GGI82348.1"/>
    </source>
</evidence>
<keyword evidence="4" id="KW-0238">DNA-binding</keyword>
<keyword evidence="8" id="KW-1185">Reference proteome</keyword>
<proteinExistence type="predicted"/>
<evidence type="ECO:0000256" key="4">
    <source>
        <dbReference type="ARBA" id="ARBA00023125"/>
    </source>
</evidence>
<dbReference type="RefSeq" id="WP_188920323.1">
    <property type="nucleotide sequence ID" value="NZ_BMPZ01000004.1"/>
</dbReference>
<name>A0A917NA43_9GAMM</name>
<dbReference type="InterPro" id="IPR027417">
    <property type="entry name" value="P-loop_NTPase"/>
</dbReference>
<accession>A0A917NA43</accession>
<dbReference type="AlphaFoldDB" id="A0A917NA43"/>
<dbReference type="Pfam" id="PF00158">
    <property type="entry name" value="Sigma54_activat"/>
    <property type="match status" value="1"/>
</dbReference>
<reference evidence="7" key="2">
    <citation type="submission" date="2020-09" db="EMBL/GenBank/DDBJ databases">
        <authorList>
            <person name="Sun Q."/>
            <person name="Ohkuma M."/>
        </authorList>
    </citation>
    <scope>NUCLEOTIDE SEQUENCE</scope>
    <source>
        <strain evidence="7">JCM 30804</strain>
    </source>
</reference>
<dbReference type="PANTHER" id="PTHR32071">
    <property type="entry name" value="TRANSCRIPTIONAL REGULATORY PROTEIN"/>
    <property type="match status" value="1"/>
</dbReference>
<dbReference type="InterPro" id="IPR009057">
    <property type="entry name" value="Homeodomain-like_sf"/>
</dbReference>
<dbReference type="EMBL" id="BMPZ01000004">
    <property type="protein sequence ID" value="GGI82348.1"/>
    <property type="molecule type" value="Genomic_DNA"/>
</dbReference>
<dbReference type="PROSITE" id="PS00688">
    <property type="entry name" value="SIGMA54_INTERACT_3"/>
    <property type="match status" value="1"/>
</dbReference>
<dbReference type="Pfam" id="PF02954">
    <property type="entry name" value="HTH_8"/>
    <property type="match status" value="1"/>
</dbReference>
<dbReference type="PRINTS" id="PR01590">
    <property type="entry name" value="HTHFIS"/>
</dbReference>
<keyword evidence="2" id="KW-0067">ATP-binding</keyword>
<dbReference type="Gene3D" id="3.30.450.40">
    <property type="match status" value="1"/>
</dbReference>
<dbReference type="CDD" id="cd00009">
    <property type="entry name" value="AAA"/>
    <property type="match status" value="1"/>
</dbReference>
<comment type="caution">
    <text evidence="7">The sequence shown here is derived from an EMBL/GenBank/DDBJ whole genome shotgun (WGS) entry which is preliminary data.</text>
</comment>
<dbReference type="InterPro" id="IPR058031">
    <property type="entry name" value="AAA_lid_NorR"/>
</dbReference>
<keyword evidence="3" id="KW-0805">Transcription regulation</keyword>
<dbReference type="InterPro" id="IPR029016">
    <property type="entry name" value="GAF-like_dom_sf"/>
</dbReference>
<gene>
    <name evidence="7" type="ORF">GCM10009332_19450</name>
</gene>
<dbReference type="PANTHER" id="PTHR32071:SF77">
    <property type="entry name" value="TRANSCRIPTIONAL REGULATORY PROTEIN"/>
    <property type="match status" value="1"/>
</dbReference>
<dbReference type="InterPro" id="IPR002197">
    <property type="entry name" value="HTH_Fis"/>
</dbReference>
<evidence type="ECO:0000256" key="3">
    <source>
        <dbReference type="ARBA" id="ARBA00023015"/>
    </source>
</evidence>
<dbReference type="GO" id="GO:0043565">
    <property type="term" value="F:sequence-specific DNA binding"/>
    <property type="evidence" value="ECO:0007669"/>
    <property type="project" value="InterPro"/>
</dbReference>
<dbReference type="GO" id="GO:0005524">
    <property type="term" value="F:ATP binding"/>
    <property type="evidence" value="ECO:0007669"/>
    <property type="project" value="UniProtKB-KW"/>
</dbReference>
<dbReference type="InterPro" id="IPR003593">
    <property type="entry name" value="AAA+_ATPase"/>
</dbReference>
<dbReference type="Gene3D" id="1.10.8.60">
    <property type="match status" value="1"/>
</dbReference>
<dbReference type="FunFam" id="3.40.50.300:FF:000006">
    <property type="entry name" value="DNA-binding transcriptional regulator NtrC"/>
    <property type="match status" value="1"/>
</dbReference>
<dbReference type="InterPro" id="IPR025944">
    <property type="entry name" value="Sigma_54_int_dom_CS"/>
</dbReference>
<evidence type="ECO:0000256" key="2">
    <source>
        <dbReference type="ARBA" id="ARBA00022840"/>
    </source>
</evidence>
<protein>
    <submittedName>
        <fullName evidence="7">Sigma-54-dependent Fis family transcriptional regulator</fullName>
    </submittedName>
</protein>
<evidence type="ECO:0000313" key="8">
    <source>
        <dbReference type="Proteomes" id="UP000613743"/>
    </source>
</evidence>
<dbReference type="SMART" id="SM00382">
    <property type="entry name" value="AAA"/>
    <property type="match status" value="1"/>
</dbReference>
<dbReference type="Gene3D" id="3.40.50.300">
    <property type="entry name" value="P-loop containing nucleotide triphosphate hydrolases"/>
    <property type="match status" value="1"/>
</dbReference>
<dbReference type="PROSITE" id="PS00675">
    <property type="entry name" value="SIGMA54_INTERACT_1"/>
    <property type="match status" value="1"/>
</dbReference>
<reference evidence="7" key="1">
    <citation type="journal article" date="2014" name="Int. J. Syst. Evol. Microbiol.">
        <title>Complete genome sequence of Corynebacterium casei LMG S-19264T (=DSM 44701T), isolated from a smear-ripened cheese.</title>
        <authorList>
            <consortium name="US DOE Joint Genome Institute (JGI-PGF)"/>
            <person name="Walter F."/>
            <person name="Albersmeier A."/>
            <person name="Kalinowski J."/>
            <person name="Ruckert C."/>
        </authorList>
    </citation>
    <scope>NUCLEOTIDE SEQUENCE</scope>
    <source>
        <strain evidence="7">JCM 30804</strain>
    </source>
</reference>
<dbReference type="Gene3D" id="1.10.10.60">
    <property type="entry name" value="Homeodomain-like"/>
    <property type="match status" value="1"/>
</dbReference>
<dbReference type="Proteomes" id="UP000613743">
    <property type="component" value="Unassembled WGS sequence"/>
</dbReference>
<dbReference type="Pfam" id="PF01590">
    <property type="entry name" value="GAF"/>
    <property type="match status" value="1"/>
</dbReference>
<dbReference type="InterPro" id="IPR003018">
    <property type="entry name" value="GAF"/>
</dbReference>
<keyword evidence="1" id="KW-0547">Nucleotide-binding</keyword>
<evidence type="ECO:0000259" key="6">
    <source>
        <dbReference type="PROSITE" id="PS50045"/>
    </source>
</evidence>
<dbReference type="InterPro" id="IPR002078">
    <property type="entry name" value="Sigma_54_int"/>
</dbReference>
<sequence length="627" mass="69883">MSLKSSQDWLTDSWSRSQASGLLETAKPDDYRLSNAGLEHKRHLHQQLIELVQSHAVPLFKQLMAHSASRLILSDRDGFVLQYWGAEQYSNKMATVALDAGVNWHEQHKGTNAIGTALAARQAVSVIGEQHFFSQHRFMSCSACPIFSPSGDLVAVLDITSEQQKHSQQTLMLVSSLAQQVETALLCHLPDSHYRVDVAAQSNLVHSGWQGIVVADREGKLLGCNPMAKQLLTRPQIGDDLAKHFGQDWNLARSISAAANLHVQTQSLPQIKAFKHPRVLPARQEPTKNQQVEVRFHDPKLERAWQQANKVVSRSIPLLILGETGVGKEQFVKKLHSQSARQQHPLVAVNCAAIPAELVESELFGYQAGAFTGASRTGFVGKIREAHRGFLFLDEIGEMPLAAQGRLLRVLQEREVTPIGSNSAYKVDIQVVAATHTDLPSRVAQGLFREDLYYRLNGLLVSLPPLRERLDKNRIIHKLHRRYGDSGQQISPQLLNTLSEYHWPGNLRELDNLMQVACLMAEGQAQLQWHHLSDLQQQLLLRQPTTTQLEPSAQTDAADSAFHHQYADNSVPARQAPISTTIPIQQTVEAEVRQVYLACQGNVSAAAKQLGVSRNTLYRKLKKFGLR</sequence>